<keyword evidence="1" id="KW-0812">Transmembrane</keyword>
<name>I0JTH7_HALH3</name>
<evidence type="ECO:0008006" key="4">
    <source>
        <dbReference type="Google" id="ProtNLM"/>
    </source>
</evidence>
<feature type="transmembrane region" description="Helical" evidence="1">
    <location>
        <begin position="39"/>
        <end position="62"/>
    </location>
</feature>
<proteinExistence type="predicted"/>
<dbReference type="STRING" id="866895.HBHAL_5114"/>
<accession>I0JTH7</accession>
<protein>
    <recommendedName>
        <fullName evidence="4">DUF2306 domain-containing protein</fullName>
    </recommendedName>
</protein>
<organism evidence="2 3">
    <name type="scientific">Halobacillus halophilus (strain ATCC 35676 / DSM 2266 / JCM 20832 / KCTC 3685 / LMG 17431 / NBRC 102448 / NCIMB 2269)</name>
    <name type="common">Sporosarcina halophila</name>
    <dbReference type="NCBI Taxonomy" id="866895"/>
    <lineage>
        <taxon>Bacteria</taxon>
        <taxon>Bacillati</taxon>
        <taxon>Bacillota</taxon>
        <taxon>Bacilli</taxon>
        <taxon>Bacillales</taxon>
        <taxon>Bacillaceae</taxon>
        <taxon>Halobacillus</taxon>
    </lineage>
</organism>
<gene>
    <name evidence="2" type="ordered locus">HBHAL_5114</name>
</gene>
<feature type="transmembrane region" description="Helical" evidence="1">
    <location>
        <begin position="169"/>
        <end position="188"/>
    </location>
</feature>
<feature type="transmembrane region" description="Helical" evidence="1">
    <location>
        <begin position="74"/>
        <end position="96"/>
    </location>
</feature>
<evidence type="ECO:0000313" key="2">
    <source>
        <dbReference type="EMBL" id="CCG47450.1"/>
    </source>
</evidence>
<keyword evidence="1" id="KW-0472">Membrane</keyword>
<dbReference type="KEGG" id="hhd:HBHAL_5114"/>
<sequence>MSIFQIVLYLHILAGFTALIVFWIPLVTKKGGMIHRRVGWIYVWAMGIVSATAFYMGIYRIGFDASRNAAEKSFAFFLLFIAVLSASTAWNGIRVLRFKRRTRRRSLLSLDTGISLILVFSSIITMVIGWVNQFPLLQYFPVIGLFLGYGQLNYWLTPPQTKMHWYFEHFGNLIGCSIATITAFTVFGAPRLLNISSISIFLWFLPTIVLTPLIFGFTRYYRKKFRLSTPK</sequence>
<feature type="transmembrane region" description="Helical" evidence="1">
    <location>
        <begin position="6"/>
        <end position="27"/>
    </location>
</feature>
<dbReference type="AlphaFoldDB" id="I0JTH7"/>
<dbReference type="Proteomes" id="UP000007397">
    <property type="component" value="Chromosome"/>
</dbReference>
<dbReference type="HOGENOM" id="CLU_102900_0_0_9"/>
<feature type="transmembrane region" description="Helical" evidence="1">
    <location>
        <begin position="108"/>
        <end position="131"/>
    </location>
</feature>
<evidence type="ECO:0000313" key="3">
    <source>
        <dbReference type="Proteomes" id="UP000007397"/>
    </source>
</evidence>
<keyword evidence="1" id="KW-1133">Transmembrane helix</keyword>
<evidence type="ECO:0000256" key="1">
    <source>
        <dbReference type="SAM" id="Phobius"/>
    </source>
</evidence>
<feature type="transmembrane region" description="Helical" evidence="1">
    <location>
        <begin position="200"/>
        <end position="221"/>
    </location>
</feature>
<reference evidence="2 3" key="1">
    <citation type="journal article" date="2013" name="Environ. Microbiol.">
        <title>Chloride and organic osmolytes: a hybrid strategy to cope with elevated salinities by the moderately halophilic, chloride-dependent bacterium Halobacillus halophilus.</title>
        <authorList>
            <person name="Saum S.H."/>
            <person name="Pfeiffer F."/>
            <person name="Palm P."/>
            <person name="Rampp M."/>
            <person name="Schuster S.C."/>
            <person name="Muller V."/>
            <person name="Oesterhelt D."/>
        </authorList>
    </citation>
    <scope>NUCLEOTIDE SEQUENCE [LARGE SCALE GENOMIC DNA]</scope>
    <source>
        <strain evidence="3">ATCC 35676 / DSM 2266 / JCM 20832 / KCTC 3685 / LMG 17431 / NBRC 102448 / NCIMB 2269</strain>
    </source>
</reference>
<keyword evidence="3" id="KW-1185">Reference proteome</keyword>
<dbReference type="PATRIC" id="fig|866895.3.peg.4152"/>
<dbReference type="RefSeq" id="WP_014645331.1">
    <property type="nucleotide sequence ID" value="NC_017668.1"/>
</dbReference>
<feature type="transmembrane region" description="Helical" evidence="1">
    <location>
        <begin position="137"/>
        <end position="157"/>
    </location>
</feature>
<dbReference type="EMBL" id="HE717023">
    <property type="protein sequence ID" value="CCG47450.1"/>
    <property type="molecule type" value="Genomic_DNA"/>
</dbReference>
<dbReference type="eggNOG" id="ENOG5032ME6">
    <property type="taxonomic scope" value="Bacteria"/>
</dbReference>